<dbReference type="Gene3D" id="3.40.720.10">
    <property type="entry name" value="Alkaline Phosphatase, subunit A"/>
    <property type="match status" value="1"/>
</dbReference>
<dbReference type="GO" id="GO:0005886">
    <property type="term" value="C:plasma membrane"/>
    <property type="evidence" value="ECO:0007669"/>
    <property type="project" value="UniProtKB-SubCell"/>
</dbReference>
<dbReference type="CDD" id="cd16015">
    <property type="entry name" value="LTA_synthase"/>
    <property type="match status" value="1"/>
</dbReference>
<organism evidence="11 12">
    <name type="scientific">Flavobacterium swingsii</name>
    <dbReference type="NCBI Taxonomy" id="498292"/>
    <lineage>
        <taxon>Bacteria</taxon>
        <taxon>Pseudomonadati</taxon>
        <taxon>Bacteroidota</taxon>
        <taxon>Flavobacteriia</taxon>
        <taxon>Flavobacteriales</taxon>
        <taxon>Flavobacteriaceae</taxon>
        <taxon>Flavobacterium</taxon>
    </lineage>
</organism>
<dbReference type="STRING" id="498292.SAMN05660845_0899"/>
<dbReference type="GO" id="GO:0016740">
    <property type="term" value="F:transferase activity"/>
    <property type="evidence" value="ECO:0007669"/>
    <property type="project" value="UniProtKB-KW"/>
</dbReference>
<keyword evidence="7" id="KW-0464">Manganese</keyword>
<keyword evidence="7" id="KW-0479">Metal-binding</keyword>
<proteinExistence type="predicted"/>
<sequence length="642" mass="74515">MSKFFRFQEYKALFYRILLAFLFYSIARLGFFLYNYKLLKVDSVSEYILLAYHGLVFDTTAILYVNGLFILLSILPFWINTSKKYQIFLFWIYFLFNAIAYATNFIDYIYYRFTYARTTIAILDIAKNETNKGSLFSRFIVDYWHVYVLFFILLFLWIYLYKKVKVENLPININKIKYFLYSVIGLLIIATLAIGGIRGDFKKSTRPINMIDANRYVTKPQHADIVLNTPFALIRTMKTNSFKKINLVSEEQINNAIQPIKQYKNNPLTKPNIVVIITESMGREYLGSFNKNYAIPDYKSYTPFIDSLAQQSLIFTNAFANGSKSIHGMSSVIAGIPSFRDAFTSSPYPKQKIQSLVSTLQELGYDTSFFHGAANGSMGFLGFGNILGFDHYYGRTEFNNDKEFDGSWGIWDEPFMQFMKQELDKKKTPFFSTIFTVSSHEPFIPPAKYKDTFPKGTIPMHTVVGYTDFAFKKFFESARKQPWFNNTIFIITADHCNQTYYPFYNQIVNRSAVPILIYKPNSNLKGVNTDFAQQIDIYPTILDMIGYQKPFRSWGRSLVGDKKIPPFVCNFNGGQYQFMQGNYICTFDGKDIVGIYDKTDLGLERNLIGKVKNQEIEKIEISAKAFIQDYMRRIIDKKLTAN</sequence>
<feature type="domain" description="Sulfatase N-terminal" evidence="10">
    <location>
        <begin position="271"/>
        <end position="547"/>
    </location>
</feature>
<keyword evidence="3 9" id="KW-0812">Transmembrane</keyword>
<dbReference type="InterPro" id="IPR017850">
    <property type="entry name" value="Alkaline_phosphatase_core_sf"/>
</dbReference>
<dbReference type="AlphaFoldDB" id="A0A1I0WR92"/>
<dbReference type="EMBL" id="FOJT01000002">
    <property type="protein sequence ID" value="SFA90493.1"/>
    <property type="molecule type" value="Genomic_DNA"/>
</dbReference>
<evidence type="ECO:0000256" key="4">
    <source>
        <dbReference type="ARBA" id="ARBA00022989"/>
    </source>
</evidence>
<evidence type="ECO:0000256" key="6">
    <source>
        <dbReference type="PIRSR" id="PIRSR005091-1"/>
    </source>
</evidence>
<accession>A0A1I0WR92</accession>
<dbReference type="Pfam" id="PF00884">
    <property type="entry name" value="Sulfatase"/>
    <property type="match status" value="1"/>
</dbReference>
<dbReference type="RefSeq" id="WP_091474376.1">
    <property type="nucleotide sequence ID" value="NZ_FOJT01000002.1"/>
</dbReference>
<evidence type="ECO:0000313" key="12">
    <source>
        <dbReference type="Proteomes" id="UP000199604"/>
    </source>
</evidence>
<protein>
    <submittedName>
        <fullName evidence="11">Phosphoglycerol transferase MdoB</fullName>
    </submittedName>
</protein>
<keyword evidence="5 9" id="KW-0472">Membrane</keyword>
<comment type="subcellular location">
    <subcellularLocation>
        <location evidence="1">Cell membrane</location>
        <topology evidence="1">Multi-pass membrane protein</topology>
    </subcellularLocation>
</comment>
<dbReference type="SUPFAM" id="SSF53649">
    <property type="entry name" value="Alkaline phosphatase-like"/>
    <property type="match status" value="1"/>
</dbReference>
<keyword evidence="2" id="KW-1003">Cell membrane</keyword>
<feature type="binding site" evidence="7">
    <location>
        <position position="440"/>
    </location>
    <ligand>
        <name>substrate</name>
    </ligand>
</feature>
<dbReference type="Proteomes" id="UP000199604">
    <property type="component" value="Unassembled WGS sequence"/>
</dbReference>
<dbReference type="InterPro" id="IPR000917">
    <property type="entry name" value="Sulfatase_N"/>
</dbReference>
<dbReference type="InterPro" id="IPR050448">
    <property type="entry name" value="OpgB/LTA_synthase_biosynth"/>
</dbReference>
<evidence type="ECO:0000256" key="5">
    <source>
        <dbReference type="ARBA" id="ARBA00023136"/>
    </source>
</evidence>
<evidence type="ECO:0000313" key="11">
    <source>
        <dbReference type="EMBL" id="SFA90493.1"/>
    </source>
</evidence>
<feature type="transmembrane region" description="Helical" evidence="9">
    <location>
        <begin position="87"/>
        <end position="111"/>
    </location>
</feature>
<evidence type="ECO:0000256" key="2">
    <source>
        <dbReference type="ARBA" id="ARBA00022475"/>
    </source>
</evidence>
<keyword evidence="12" id="KW-1185">Reference proteome</keyword>
<feature type="transmembrane region" description="Helical" evidence="9">
    <location>
        <begin position="12"/>
        <end position="34"/>
    </location>
</feature>
<keyword evidence="4 9" id="KW-1133">Transmembrane helix</keyword>
<evidence type="ECO:0000256" key="3">
    <source>
        <dbReference type="ARBA" id="ARBA00022692"/>
    </source>
</evidence>
<feature type="binding site" evidence="8">
    <location>
        <position position="494"/>
    </location>
    <ligand>
        <name>Mn(2+)</name>
        <dbReference type="ChEBI" id="CHEBI:29035"/>
    </ligand>
</feature>
<keyword evidence="11" id="KW-0808">Transferase</keyword>
<evidence type="ECO:0000259" key="10">
    <source>
        <dbReference type="Pfam" id="PF00884"/>
    </source>
</evidence>
<dbReference type="InterPro" id="IPR012160">
    <property type="entry name" value="LtaS-like"/>
</dbReference>
<dbReference type="OrthoDB" id="9777768at2"/>
<evidence type="ECO:0000256" key="7">
    <source>
        <dbReference type="PIRSR" id="PIRSR005091-2"/>
    </source>
</evidence>
<feature type="binding site" evidence="8">
    <location>
        <position position="279"/>
    </location>
    <ligand>
        <name>Mn(2+)</name>
        <dbReference type="ChEBI" id="CHEBI:29035"/>
    </ligand>
</feature>
<dbReference type="PANTHER" id="PTHR47371">
    <property type="entry name" value="LIPOTEICHOIC ACID SYNTHASE"/>
    <property type="match status" value="1"/>
</dbReference>
<dbReference type="PANTHER" id="PTHR47371:SF3">
    <property type="entry name" value="PHOSPHOGLYCEROL TRANSFERASE I"/>
    <property type="match status" value="1"/>
</dbReference>
<gene>
    <name evidence="11" type="ORF">SAMN05660845_0899</name>
</gene>
<feature type="active site" evidence="6">
    <location>
        <position position="325"/>
    </location>
</feature>
<feature type="transmembrane region" description="Helical" evidence="9">
    <location>
        <begin position="178"/>
        <end position="197"/>
    </location>
</feature>
<evidence type="ECO:0000256" key="8">
    <source>
        <dbReference type="PIRSR" id="PIRSR005091-3"/>
    </source>
</evidence>
<reference evidence="12" key="1">
    <citation type="submission" date="2016-10" db="EMBL/GenBank/DDBJ databases">
        <authorList>
            <person name="Varghese N."/>
            <person name="Submissions S."/>
        </authorList>
    </citation>
    <scope>NUCLEOTIDE SEQUENCE [LARGE SCALE GENOMIC DNA]</scope>
    <source>
        <strain evidence="12">DSM 21789</strain>
    </source>
</reference>
<dbReference type="GO" id="GO:0046872">
    <property type="term" value="F:metal ion binding"/>
    <property type="evidence" value="ECO:0007669"/>
    <property type="project" value="UniProtKB-KW"/>
</dbReference>
<feature type="binding site" evidence="8">
    <location>
        <position position="495"/>
    </location>
    <ligand>
        <name>Mn(2+)</name>
        <dbReference type="ChEBI" id="CHEBI:29035"/>
    </ligand>
</feature>
<evidence type="ECO:0000256" key="9">
    <source>
        <dbReference type="SAM" id="Phobius"/>
    </source>
</evidence>
<feature type="transmembrane region" description="Helical" evidence="9">
    <location>
        <begin position="144"/>
        <end position="162"/>
    </location>
</feature>
<dbReference type="PIRSF" id="PIRSF005091">
    <property type="entry name" value="Mmb_sulf_HI1246"/>
    <property type="match status" value="1"/>
</dbReference>
<feature type="transmembrane region" description="Helical" evidence="9">
    <location>
        <begin position="54"/>
        <end position="75"/>
    </location>
</feature>
<name>A0A1I0WR92_9FLAO</name>
<evidence type="ECO:0000256" key="1">
    <source>
        <dbReference type="ARBA" id="ARBA00004651"/>
    </source>
</evidence>